<accession>K1WIC9</accession>
<evidence type="ECO:0000313" key="2">
    <source>
        <dbReference type="EMBL" id="EKD12591.1"/>
    </source>
</evidence>
<feature type="coiled-coil region" evidence="1">
    <location>
        <begin position="32"/>
        <end position="148"/>
    </location>
</feature>
<dbReference type="eggNOG" id="ENOG502RXPA">
    <property type="taxonomic scope" value="Eukaryota"/>
</dbReference>
<name>K1WIC9_MARBU</name>
<dbReference type="Proteomes" id="UP000006753">
    <property type="component" value="Unassembled WGS sequence"/>
</dbReference>
<organism evidence="2 3">
    <name type="scientific">Marssonina brunnea f. sp. multigermtubi (strain MB_m1)</name>
    <name type="common">Marssonina leaf spot fungus</name>
    <dbReference type="NCBI Taxonomy" id="1072389"/>
    <lineage>
        <taxon>Eukaryota</taxon>
        <taxon>Fungi</taxon>
        <taxon>Dikarya</taxon>
        <taxon>Ascomycota</taxon>
        <taxon>Pezizomycotina</taxon>
        <taxon>Leotiomycetes</taxon>
        <taxon>Helotiales</taxon>
        <taxon>Drepanopezizaceae</taxon>
        <taxon>Drepanopeziza</taxon>
    </lineage>
</organism>
<dbReference type="EMBL" id="JH921455">
    <property type="protein sequence ID" value="EKD12591.1"/>
    <property type="molecule type" value="Genomic_DNA"/>
</dbReference>
<dbReference type="AlphaFoldDB" id="K1WIC9"/>
<evidence type="ECO:0000313" key="3">
    <source>
        <dbReference type="Proteomes" id="UP000006753"/>
    </source>
</evidence>
<protein>
    <submittedName>
        <fullName evidence="2">Uncharacterized protein</fullName>
    </submittedName>
</protein>
<keyword evidence="3" id="KW-1185">Reference proteome</keyword>
<sequence>MSTMQQRLQAASAQNTRLLTLISETEYAVSAYQQTQDYIRDLESAIADAERRLALLAKHVDKEYAEHRKFRDSHMRRLASRISGRREKFQEEASREEKEWLDAVATQLKTRQGRDHLRARMAEAEGTSEEFRRAVEAHEQAARELDALYHSLFGGPTPEIPEEDERERAVLEAEARYNEVGLVLSREKQARDLLLEANASLKRAFRDLQEVESDATMDVWGVGSSSFAELAENSALSRCQRHVAQVELLVSQAQRIQPAMGRVGPMTIAQMDFLSSAVYDNIFSDMDMQERIRSSMLQLQNAQAELHREIGASDRRRDDVKRSSDELKTVLGRKRLELQTVRREAFEQLATLPPYAAEPPPYA</sequence>
<dbReference type="PANTHER" id="PTHR21974:SF2">
    <property type="entry name" value="RE15880P"/>
    <property type="match status" value="1"/>
</dbReference>
<dbReference type="OMA" id="FRRFAHK"/>
<dbReference type="PANTHER" id="PTHR21974">
    <property type="entry name" value="RE15880P"/>
    <property type="match status" value="1"/>
</dbReference>
<keyword evidence="1" id="KW-0175">Coiled coil</keyword>
<dbReference type="InParanoid" id="K1WIC9"/>
<proteinExistence type="predicted"/>
<dbReference type="OrthoDB" id="2562743at2759"/>
<gene>
    <name evidence="2" type="ORF">MBM_09160</name>
</gene>
<reference evidence="2 3" key="1">
    <citation type="journal article" date="2012" name="BMC Genomics">
        <title>Sequencing the genome of Marssonina brunnea reveals fungus-poplar co-evolution.</title>
        <authorList>
            <person name="Zhu S."/>
            <person name="Cao Y.-Z."/>
            <person name="Jiang C."/>
            <person name="Tan B.-Y."/>
            <person name="Wang Z."/>
            <person name="Feng S."/>
            <person name="Zhang L."/>
            <person name="Su X.-H."/>
            <person name="Brejova B."/>
            <person name="Vinar T."/>
            <person name="Xu M."/>
            <person name="Wang M.-X."/>
            <person name="Zhang S.-G."/>
            <person name="Huang M.-R."/>
            <person name="Wu R."/>
            <person name="Zhou Y."/>
        </authorList>
    </citation>
    <scope>NUCLEOTIDE SEQUENCE [LARGE SCALE GENOMIC DNA]</scope>
    <source>
        <strain evidence="2 3">MB_m1</strain>
    </source>
</reference>
<dbReference type="GeneID" id="18765095"/>
<dbReference type="KEGG" id="mbe:MBM_09160"/>
<evidence type="ECO:0000256" key="1">
    <source>
        <dbReference type="SAM" id="Coils"/>
    </source>
</evidence>
<dbReference type="HOGENOM" id="CLU_044873_1_0_1"/>